<dbReference type="PANTHER" id="PTHR43273">
    <property type="entry name" value="ANAEROBIC SULFATASE-MATURATING ENZYME HOMOLOG ASLB-RELATED"/>
    <property type="match status" value="1"/>
</dbReference>
<comment type="caution">
    <text evidence="7">The sequence shown here is derived from an EMBL/GenBank/DDBJ whole genome shotgun (WGS) entry which is preliminary data.</text>
</comment>
<keyword evidence="2" id="KW-0479">Metal-binding</keyword>
<protein>
    <submittedName>
        <fullName evidence="7">Radical SAM protein</fullName>
    </submittedName>
</protein>
<keyword evidence="3" id="KW-0408">Iron</keyword>
<keyword evidence="4" id="KW-0411">Iron-sulfur</keyword>
<dbReference type="SFLD" id="SFLDG01067">
    <property type="entry name" value="SPASM/twitch_domain_containing"/>
    <property type="match status" value="1"/>
</dbReference>
<dbReference type="SFLD" id="SFLDS00029">
    <property type="entry name" value="Radical_SAM"/>
    <property type="match status" value="1"/>
</dbReference>
<sequence>MTRGRTEHPRWPHAVLDTAAHRPTPFRQFVLKVHSRCNLNCSYCYIYQGADGSWRDRPARVAEPTMLRTAERIAEHVREHRLTGIRIELHGGEPLLGGPAPVLAYARTVRAAVPETCQVTATVQTNGTRLTEPTLDRLAAAGIRVGLSLDGGRAGHNARRVDRTGRPAWPAAR</sequence>
<dbReference type="GO" id="GO:0051536">
    <property type="term" value="F:iron-sulfur cluster binding"/>
    <property type="evidence" value="ECO:0007669"/>
    <property type="project" value="UniProtKB-KW"/>
</dbReference>
<evidence type="ECO:0000256" key="1">
    <source>
        <dbReference type="ARBA" id="ARBA00022691"/>
    </source>
</evidence>
<dbReference type="SUPFAM" id="SSF102114">
    <property type="entry name" value="Radical SAM enzymes"/>
    <property type="match status" value="1"/>
</dbReference>
<proteinExistence type="predicted"/>
<dbReference type="InterPro" id="IPR058240">
    <property type="entry name" value="rSAM_sf"/>
</dbReference>
<feature type="non-terminal residue" evidence="7">
    <location>
        <position position="173"/>
    </location>
</feature>
<evidence type="ECO:0000256" key="5">
    <source>
        <dbReference type="SAM" id="MobiDB-lite"/>
    </source>
</evidence>
<organism evidence="7 8">
    <name type="scientific">Streptomyces montanus</name>
    <dbReference type="NCBI Taxonomy" id="2580423"/>
    <lineage>
        <taxon>Bacteria</taxon>
        <taxon>Bacillati</taxon>
        <taxon>Actinomycetota</taxon>
        <taxon>Actinomycetes</taxon>
        <taxon>Kitasatosporales</taxon>
        <taxon>Streptomycetaceae</taxon>
        <taxon>Streptomyces</taxon>
    </lineage>
</organism>
<dbReference type="InterPro" id="IPR023867">
    <property type="entry name" value="Sulphatase_maturase_rSAM"/>
</dbReference>
<dbReference type="InterPro" id="IPR007197">
    <property type="entry name" value="rSAM"/>
</dbReference>
<feature type="domain" description="Radical SAM core" evidence="6">
    <location>
        <begin position="23"/>
        <end position="173"/>
    </location>
</feature>
<evidence type="ECO:0000313" key="8">
    <source>
        <dbReference type="Proteomes" id="UP000305906"/>
    </source>
</evidence>
<dbReference type="GO" id="GO:0016491">
    <property type="term" value="F:oxidoreductase activity"/>
    <property type="evidence" value="ECO:0007669"/>
    <property type="project" value="InterPro"/>
</dbReference>
<accession>A0A5R9FI58</accession>
<dbReference type="CDD" id="cd01335">
    <property type="entry name" value="Radical_SAM"/>
    <property type="match status" value="1"/>
</dbReference>
<name>A0A5R9FI58_9ACTN</name>
<gene>
    <name evidence="7" type="ORF">FE633_31620</name>
</gene>
<dbReference type="Gene3D" id="3.20.20.70">
    <property type="entry name" value="Aldolase class I"/>
    <property type="match status" value="1"/>
</dbReference>
<dbReference type="PROSITE" id="PS51918">
    <property type="entry name" value="RADICAL_SAM"/>
    <property type="match status" value="1"/>
</dbReference>
<dbReference type="InterPro" id="IPR013785">
    <property type="entry name" value="Aldolase_TIM"/>
</dbReference>
<evidence type="ECO:0000256" key="2">
    <source>
        <dbReference type="ARBA" id="ARBA00022723"/>
    </source>
</evidence>
<keyword evidence="1" id="KW-0949">S-adenosyl-L-methionine</keyword>
<dbReference type="Pfam" id="PF04055">
    <property type="entry name" value="Radical_SAM"/>
    <property type="match status" value="1"/>
</dbReference>
<dbReference type="Proteomes" id="UP000305906">
    <property type="component" value="Unassembled WGS sequence"/>
</dbReference>
<dbReference type="RefSeq" id="WP_138048608.1">
    <property type="nucleotide sequence ID" value="NZ_VBZC01000043.1"/>
</dbReference>
<feature type="region of interest" description="Disordered" evidence="5">
    <location>
        <begin position="152"/>
        <end position="173"/>
    </location>
</feature>
<evidence type="ECO:0000313" key="7">
    <source>
        <dbReference type="EMBL" id="TLS42229.1"/>
    </source>
</evidence>
<evidence type="ECO:0000256" key="4">
    <source>
        <dbReference type="ARBA" id="ARBA00023014"/>
    </source>
</evidence>
<reference evidence="7 8" key="1">
    <citation type="submission" date="2019-05" db="EMBL/GenBank/DDBJ databases">
        <title>Streptomyces sp. NEAU-C151, a novel actinomycete isolated from soil.</title>
        <authorList>
            <person name="Han L."/>
            <person name="Jiang H."/>
        </authorList>
    </citation>
    <scope>NUCLEOTIDE SEQUENCE [LARGE SCALE GENOMIC DNA]</scope>
    <source>
        <strain evidence="7 8">NEAU-C151</strain>
    </source>
</reference>
<dbReference type="GO" id="GO:0046872">
    <property type="term" value="F:metal ion binding"/>
    <property type="evidence" value="ECO:0007669"/>
    <property type="project" value="UniProtKB-KW"/>
</dbReference>
<dbReference type="PANTHER" id="PTHR43273:SF8">
    <property type="entry name" value="RADICAL SAM DOMAIN PROTEIN"/>
    <property type="match status" value="1"/>
</dbReference>
<evidence type="ECO:0000256" key="3">
    <source>
        <dbReference type="ARBA" id="ARBA00023004"/>
    </source>
</evidence>
<keyword evidence="8" id="KW-1185">Reference proteome</keyword>
<dbReference type="AlphaFoldDB" id="A0A5R9FI58"/>
<evidence type="ECO:0000259" key="6">
    <source>
        <dbReference type="PROSITE" id="PS51918"/>
    </source>
</evidence>
<dbReference type="EMBL" id="VBZC01000043">
    <property type="protein sequence ID" value="TLS42229.1"/>
    <property type="molecule type" value="Genomic_DNA"/>
</dbReference>